<proteinExistence type="predicted"/>
<dbReference type="RefSeq" id="XP_001609289.1">
    <property type="nucleotide sequence ID" value="XM_001609239.1"/>
</dbReference>
<reference evidence="2" key="3">
    <citation type="journal article" date="2021" name="Int. J. Parasitol.">
        <title>Comparative analysis of gene expression between Babesia bovis blood stages and kinetes allowed by improved genome annotation.</title>
        <authorList>
            <person name="Ueti M.W."/>
            <person name="Johnson W.C."/>
            <person name="Kappmeyer L.S."/>
            <person name="Herndon D.R."/>
            <person name="Mousel M.R."/>
            <person name="Reif K.E."/>
            <person name="Taus N.S."/>
            <person name="Ifeonu O.O."/>
            <person name="Silva J.C."/>
            <person name="Suarez C.E."/>
            <person name="Brayton K.A."/>
        </authorList>
    </citation>
    <scope>NUCLEOTIDE SEQUENCE [LARGE SCALE GENOMIC DNA]</scope>
</reference>
<reference evidence="1 2" key="1">
    <citation type="journal article" date="2007" name="PLoS Pathog.">
        <title>Genome sequence of Babesia bovis and comparative analysis of apicomplexan hemoprotozoa.</title>
        <authorList>
            <person name="Brayton K.A."/>
            <person name="Lau A.O.T."/>
            <person name="Herndon D.R."/>
            <person name="Hannick L."/>
            <person name="Kappmeyer L.S."/>
            <person name="Berens S.J."/>
            <person name="Bidwell S.L."/>
            <person name="Brown W.C."/>
            <person name="Crabtree J."/>
            <person name="Fadrosh D."/>
            <person name="Feldblum T."/>
            <person name="Forberger H.A."/>
            <person name="Haas B.J."/>
            <person name="Howell J.M."/>
            <person name="Khouri H."/>
            <person name="Koo H."/>
            <person name="Mann D.J."/>
            <person name="Norimine J."/>
            <person name="Paulsen I.T."/>
            <person name="Radune D."/>
            <person name="Ren Q."/>
            <person name="Smith R.K. Jr."/>
            <person name="Suarez C.E."/>
            <person name="White O."/>
            <person name="Wortman J.R."/>
            <person name="Knowles D.P. Jr."/>
            <person name="McElwain T.F."/>
            <person name="Nene V.M."/>
        </authorList>
    </citation>
    <scope>NUCLEOTIDE SEQUENCE [LARGE SCALE GENOMIC DNA]</scope>
    <source>
        <strain evidence="1">T2Bo</strain>
    </source>
</reference>
<evidence type="ECO:0000313" key="1">
    <source>
        <dbReference type="EMBL" id="EDO05721.1"/>
    </source>
</evidence>
<protein>
    <submittedName>
        <fullName evidence="1">Uncharacterized protein</fullName>
    </submittedName>
</protein>
<keyword evidence="2" id="KW-1185">Reference proteome</keyword>
<dbReference type="GeneID" id="5477508"/>
<dbReference type="InParanoid" id="A7AV95"/>
<name>A7AV95_BABBO</name>
<dbReference type="VEuPathDB" id="PiroplasmaDB:BBOV_IV001240"/>
<organism evidence="1 2">
    <name type="scientific">Babesia bovis</name>
    <dbReference type="NCBI Taxonomy" id="5865"/>
    <lineage>
        <taxon>Eukaryota</taxon>
        <taxon>Sar</taxon>
        <taxon>Alveolata</taxon>
        <taxon>Apicomplexa</taxon>
        <taxon>Aconoidasida</taxon>
        <taxon>Piroplasmida</taxon>
        <taxon>Babesiidae</taxon>
        <taxon>Babesia</taxon>
    </lineage>
</organism>
<accession>A7AV95</accession>
<sequence>MSVNTTMTRLWTKEETLEFIKYAKETYTKEDRQNLEKKLRGSAEHGLVKESNIERYKHGFAKHDDDIIGECVEQLWYSDDKMANVVQEALEMASQSYENVKKKGFKDGLKLPQEVDTQLIATSWKQAFTKTIIKHTIPLIEQVCASRSRDGGLCAISEHNYNYFESNVLHDIIYKGIGIVNKYVPVDIPAIMREMEMMQFNGVFTKNVEANNAYQNCSTVWLKSEHLMPRHQKETIKAVDRIKTIPFELCKRCKIMLQIISYVRIVLVTGPNAEIRKHCDSQNSGVMFTVLYVAGMQAAEDLDLNVTLDGATSKIKLEPNMLIILRNNVTYELKPLQGKVFFISAWITGAK</sequence>
<comment type="caution">
    <text evidence="1">The sequence shown here is derived from an EMBL/GenBank/DDBJ whole genome shotgun (WGS) entry which is preliminary data.</text>
</comment>
<evidence type="ECO:0000313" key="2">
    <source>
        <dbReference type="Proteomes" id="UP000002173"/>
    </source>
</evidence>
<dbReference type="OMA" id="RTDFYCW"/>
<gene>
    <name evidence="1" type="ORF">BBOV_IV001240</name>
</gene>
<reference evidence="2" key="2">
    <citation type="journal article" date="2020" name="Data Brief">
        <title>Transcriptome dataset of Babesia bovis life stages within vertebrate and invertebrate hosts.</title>
        <authorList>
            <person name="Ueti M.W."/>
            <person name="Johnson W.C."/>
            <person name="Kappmeyer L.S."/>
            <person name="Herndon D.R."/>
            <person name="Mousel M.R."/>
            <person name="Reif K.E."/>
            <person name="Taus N.S."/>
            <person name="Ifeonu O.O."/>
            <person name="Silva J.C."/>
            <person name="Suarez C.E."/>
            <person name="Brayton K.A."/>
        </authorList>
    </citation>
    <scope>NUCLEOTIDE SEQUENCE [LARGE SCALE GENOMIC DNA]</scope>
</reference>
<dbReference type="EMBL" id="AAXT01000004">
    <property type="protein sequence ID" value="EDO05721.1"/>
    <property type="molecule type" value="Genomic_DNA"/>
</dbReference>
<dbReference type="Proteomes" id="UP000002173">
    <property type="component" value="Unassembled WGS sequence"/>
</dbReference>
<dbReference type="KEGG" id="bbo:BBOV_IV001240"/>
<dbReference type="eggNOG" id="ENOG502S9C2">
    <property type="taxonomic scope" value="Eukaryota"/>
</dbReference>
<dbReference type="STRING" id="5865.A7AV95"/>
<dbReference type="AlphaFoldDB" id="A7AV95"/>